<evidence type="ECO:0008006" key="4">
    <source>
        <dbReference type="Google" id="ProtNLM"/>
    </source>
</evidence>
<feature type="region of interest" description="Disordered" evidence="1">
    <location>
        <begin position="361"/>
        <end position="465"/>
    </location>
</feature>
<dbReference type="OMA" id="CSQPPRH"/>
<dbReference type="SUPFAM" id="SSF48371">
    <property type="entry name" value="ARM repeat"/>
    <property type="match status" value="1"/>
</dbReference>
<dbReference type="AlphaFoldDB" id="T1GH23"/>
<organism evidence="2 3">
    <name type="scientific">Megaselia scalaris</name>
    <name type="common">Humpbacked fly</name>
    <name type="synonym">Phora scalaris</name>
    <dbReference type="NCBI Taxonomy" id="36166"/>
    <lineage>
        <taxon>Eukaryota</taxon>
        <taxon>Metazoa</taxon>
        <taxon>Ecdysozoa</taxon>
        <taxon>Arthropoda</taxon>
        <taxon>Hexapoda</taxon>
        <taxon>Insecta</taxon>
        <taxon>Pterygota</taxon>
        <taxon>Neoptera</taxon>
        <taxon>Endopterygota</taxon>
        <taxon>Diptera</taxon>
        <taxon>Brachycera</taxon>
        <taxon>Muscomorpha</taxon>
        <taxon>Platypezoidea</taxon>
        <taxon>Phoridae</taxon>
        <taxon>Megaseliini</taxon>
        <taxon>Megaselia</taxon>
    </lineage>
</organism>
<reference evidence="3" key="1">
    <citation type="submission" date="2013-02" db="EMBL/GenBank/DDBJ databases">
        <authorList>
            <person name="Hughes D."/>
        </authorList>
    </citation>
    <scope>NUCLEOTIDE SEQUENCE</scope>
    <source>
        <strain>Durham</strain>
        <strain evidence="3">NC isolate 2 -- Noor lab</strain>
    </source>
</reference>
<dbReference type="EMBL" id="CAQQ02193139">
    <property type="status" value="NOT_ANNOTATED_CDS"/>
    <property type="molecule type" value="Genomic_DNA"/>
</dbReference>
<dbReference type="Proteomes" id="UP000015102">
    <property type="component" value="Unassembled WGS sequence"/>
</dbReference>
<dbReference type="InterPro" id="IPR011989">
    <property type="entry name" value="ARM-like"/>
</dbReference>
<protein>
    <recommendedName>
        <fullName evidence="4">TOG domain-containing protein</fullName>
    </recommendedName>
</protein>
<evidence type="ECO:0000256" key="1">
    <source>
        <dbReference type="SAM" id="MobiDB-lite"/>
    </source>
</evidence>
<feature type="compositionally biased region" description="Pro residues" evidence="1">
    <location>
        <begin position="444"/>
        <end position="458"/>
    </location>
</feature>
<proteinExistence type="predicted"/>
<keyword evidence="3" id="KW-1185">Reference proteome</keyword>
<dbReference type="EnsemblMetazoa" id="MESCA002706-RA">
    <property type="protein sequence ID" value="MESCA002706-PA"/>
    <property type="gene ID" value="MESCA002706"/>
</dbReference>
<reference evidence="2" key="2">
    <citation type="submission" date="2015-06" db="UniProtKB">
        <authorList>
            <consortium name="EnsemblMetazoa"/>
        </authorList>
    </citation>
    <scope>IDENTIFICATION</scope>
</reference>
<sequence length="477" mass="53700">MFEEFSVRLQDPEWQVRQHALRVLYDVLAVLNAKSDMYMPPIIPKLVENLGHPAPTVRKGALDSLRMYLAETAHPENVILQILDIGLNQRISNEPYGGRMTCGVLLSLPALIQSTLHTKKRNYILRTTIDMLVNKMTHVTHQEITLKVLTKLKELIGPREFSEYMSHAAFREYELLCSVYGVGEKRHMHQSEPKVQLNSSRSSWKLMSSSFDSDDPKESDGYWRSSDEERTLNYTFTKLPSITPPLVEKSAPSTMQPEKIIMETEIKINNDTVTMRILEEGDKYESSTDDDYISRSVVEPTGLVQVFTDSEVDDGLTPKRVTFGGEVVKMRTPDSDASHEEVVKSEVKQKEKSFDLLTIEITNDNTKSPPIMSPSQGTQTSPPPSPSKQSPRSPFKRLSIASVDSIVSPKTQHKEIEVLHNLQRDPSPNRSTPKRSAETTPTKEPSPPPTKGPSPPPKNWEELGIVSENVLKNLKSG</sequence>
<dbReference type="Gene3D" id="1.25.10.10">
    <property type="entry name" value="Leucine-rich Repeat Variant"/>
    <property type="match status" value="1"/>
</dbReference>
<name>T1GH23_MEGSC</name>
<evidence type="ECO:0000313" key="2">
    <source>
        <dbReference type="EnsemblMetazoa" id="MESCA002706-PA"/>
    </source>
</evidence>
<evidence type="ECO:0000313" key="3">
    <source>
        <dbReference type="Proteomes" id="UP000015102"/>
    </source>
</evidence>
<dbReference type="InterPro" id="IPR016024">
    <property type="entry name" value="ARM-type_fold"/>
</dbReference>
<dbReference type="HOGENOM" id="CLU_573162_0_0_1"/>
<accession>T1GH23</accession>